<evidence type="ECO:0000256" key="3">
    <source>
        <dbReference type="ARBA" id="ARBA00022989"/>
    </source>
</evidence>
<dbReference type="InterPro" id="IPR017452">
    <property type="entry name" value="GPCR_Rhodpsn_7TM"/>
</dbReference>
<evidence type="ECO:0000256" key="8">
    <source>
        <dbReference type="SAM" id="Phobius"/>
    </source>
</evidence>
<dbReference type="PROSITE" id="PS50262">
    <property type="entry name" value="G_PROTEIN_RECEP_F1_2"/>
    <property type="match status" value="1"/>
</dbReference>
<organism evidence="10 11">
    <name type="scientific">Pinctada imbricata</name>
    <name type="common">Atlantic pearl-oyster</name>
    <name type="synonym">Pinctada martensii</name>
    <dbReference type="NCBI Taxonomy" id="66713"/>
    <lineage>
        <taxon>Eukaryota</taxon>
        <taxon>Metazoa</taxon>
        <taxon>Spiralia</taxon>
        <taxon>Lophotrochozoa</taxon>
        <taxon>Mollusca</taxon>
        <taxon>Bivalvia</taxon>
        <taxon>Autobranchia</taxon>
        <taxon>Pteriomorphia</taxon>
        <taxon>Pterioida</taxon>
        <taxon>Pterioidea</taxon>
        <taxon>Pteriidae</taxon>
        <taxon>Pinctada</taxon>
    </lineage>
</organism>
<comment type="subcellular location">
    <subcellularLocation>
        <location evidence="1">Membrane</location>
        <topology evidence="1">Multi-pass membrane protein</topology>
    </subcellularLocation>
</comment>
<keyword evidence="3 8" id="KW-1133">Transmembrane helix</keyword>
<keyword evidence="5 8" id="KW-0472">Membrane</keyword>
<evidence type="ECO:0000256" key="7">
    <source>
        <dbReference type="ARBA" id="ARBA00023224"/>
    </source>
</evidence>
<dbReference type="GO" id="GO:0004930">
    <property type="term" value="F:G protein-coupled receptor activity"/>
    <property type="evidence" value="ECO:0007669"/>
    <property type="project" value="UniProtKB-KW"/>
</dbReference>
<accession>A0AA89BUF1</accession>
<dbReference type="InterPro" id="IPR000276">
    <property type="entry name" value="GPCR_Rhodpsn"/>
</dbReference>
<keyword evidence="7" id="KW-0807">Transducer</keyword>
<gene>
    <name evidence="10" type="ORF">FSP39_018073</name>
</gene>
<reference evidence="10" key="1">
    <citation type="submission" date="2019-08" db="EMBL/GenBank/DDBJ databases">
        <title>The improved chromosome-level genome for the pearl oyster Pinctada fucata martensii using PacBio sequencing and Hi-C.</title>
        <authorList>
            <person name="Zheng Z."/>
        </authorList>
    </citation>
    <scope>NUCLEOTIDE SEQUENCE</scope>
    <source>
        <strain evidence="10">ZZ-2019</strain>
        <tissue evidence="10">Adductor muscle</tissue>
    </source>
</reference>
<evidence type="ECO:0000256" key="5">
    <source>
        <dbReference type="ARBA" id="ARBA00023136"/>
    </source>
</evidence>
<dbReference type="Gene3D" id="1.20.1070.10">
    <property type="entry name" value="Rhodopsin 7-helix transmembrane proteins"/>
    <property type="match status" value="1"/>
</dbReference>
<comment type="caution">
    <text evidence="10">The sequence shown here is derived from an EMBL/GenBank/DDBJ whole genome shotgun (WGS) entry which is preliminary data.</text>
</comment>
<evidence type="ECO:0000313" key="11">
    <source>
        <dbReference type="Proteomes" id="UP001186944"/>
    </source>
</evidence>
<evidence type="ECO:0000256" key="4">
    <source>
        <dbReference type="ARBA" id="ARBA00023040"/>
    </source>
</evidence>
<evidence type="ECO:0000313" key="10">
    <source>
        <dbReference type="EMBL" id="KAK3091224.1"/>
    </source>
</evidence>
<evidence type="ECO:0000259" key="9">
    <source>
        <dbReference type="PROSITE" id="PS50262"/>
    </source>
</evidence>
<feature type="transmembrane region" description="Helical" evidence="8">
    <location>
        <begin position="59"/>
        <end position="78"/>
    </location>
</feature>
<dbReference type="Proteomes" id="UP001186944">
    <property type="component" value="Unassembled WGS sequence"/>
</dbReference>
<evidence type="ECO:0000256" key="2">
    <source>
        <dbReference type="ARBA" id="ARBA00022692"/>
    </source>
</evidence>
<feature type="domain" description="G-protein coupled receptors family 1 profile" evidence="9">
    <location>
        <begin position="1"/>
        <end position="75"/>
    </location>
</feature>
<dbReference type="GO" id="GO:0016020">
    <property type="term" value="C:membrane"/>
    <property type="evidence" value="ECO:0007669"/>
    <property type="project" value="UniProtKB-SubCell"/>
</dbReference>
<evidence type="ECO:0000256" key="6">
    <source>
        <dbReference type="ARBA" id="ARBA00023170"/>
    </source>
</evidence>
<keyword evidence="11" id="KW-1185">Reference proteome</keyword>
<dbReference type="PANTHER" id="PTHR24238">
    <property type="entry name" value="G-PROTEIN COUPLED RECEPTOR"/>
    <property type="match status" value="1"/>
</dbReference>
<dbReference type="EMBL" id="VSWD01000010">
    <property type="protein sequence ID" value="KAK3091224.1"/>
    <property type="molecule type" value="Genomic_DNA"/>
</dbReference>
<protein>
    <recommendedName>
        <fullName evidence="9">G-protein coupled receptors family 1 profile domain-containing protein</fullName>
    </recommendedName>
</protein>
<feature type="transmembrane region" description="Helical" evidence="8">
    <location>
        <begin position="116"/>
        <end position="136"/>
    </location>
</feature>
<sequence>MYRCIFIPNALYLQALRLLLTILLVFFLCWTPQQSLLIWDVYRPRNTKLPGGIRSYVYWAYYVAYSSTCLYPIIYMSFNKSFRHALKNLISPRRQDVDLTTISPGKVQRSKLITRLCLFVTIISYKIFHLHAFVLGDDAKRVKSRSEHYLKVDSIRERPNMVFN</sequence>
<proteinExistence type="predicted"/>
<dbReference type="AlphaFoldDB" id="A0AA89BUF1"/>
<keyword evidence="6" id="KW-0675">Receptor</keyword>
<name>A0AA89BUF1_PINIB</name>
<dbReference type="PRINTS" id="PR00237">
    <property type="entry name" value="GPCRRHODOPSN"/>
</dbReference>
<evidence type="ECO:0000256" key="1">
    <source>
        <dbReference type="ARBA" id="ARBA00004141"/>
    </source>
</evidence>
<dbReference type="SUPFAM" id="SSF81321">
    <property type="entry name" value="Family A G protein-coupled receptor-like"/>
    <property type="match status" value="1"/>
</dbReference>
<keyword evidence="2 8" id="KW-0812">Transmembrane</keyword>
<keyword evidence="4" id="KW-0297">G-protein coupled receptor</keyword>